<feature type="signal peptide" evidence="1">
    <location>
        <begin position="1"/>
        <end position="21"/>
    </location>
</feature>
<feature type="domain" description="SusD-like N-terminal" evidence="2">
    <location>
        <begin position="23"/>
        <end position="172"/>
    </location>
</feature>
<dbReference type="EMBL" id="FXSZ01000001">
    <property type="protein sequence ID" value="SMO38801.1"/>
    <property type="molecule type" value="Genomic_DNA"/>
</dbReference>
<dbReference type="Pfam" id="PF14322">
    <property type="entry name" value="SusD-like_3"/>
    <property type="match status" value="1"/>
</dbReference>
<dbReference type="InterPro" id="IPR033985">
    <property type="entry name" value="SusD-like_N"/>
</dbReference>
<keyword evidence="1" id="KW-0732">Signal</keyword>
<dbReference type="SUPFAM" id="SSF48452">
    <property type="entry name" value="TPR-like"/>
    <property type="match status" value="1"/>
</dbReference>
<evidence type="ECO:0000259" key="2">
    <source>
        <dbReference type="Pfam" id="PF14322"/>
    </source>
</evidence>
<dbReference type="Gene3D" id="1.25.40.390">
    <property type="match status" value="1"/>
</dbReference>
<gene>
    <name evidence="3" type="ORF">SAMN06265350_101449</name>
</gene>
<name>A0A521AVQ2_9SPHI</name>
<organism evidence="3 4">
    <name type="scientific">Solitalea koreensis</name>
    <dbReference type="NCBI Taxonomy" id="543615"/>
    <lineage>
        <taxon>Bacteria</taxon>
        <taxon>Pseudomonadati</taxon>
        <taxon>Bacteroidota</taxon>
        <taxon>Sphingobacteriia</taxon>
        <taxon>Sphingobacteriales</taxon>
        <taxon>Sphingobacteriaceae</taxon>
        <taxon>Solitalea</taxon>
    </lineage>
</organism>
<sequence>MKNLKYIVVTLLLGALTNSSCTDYLTVKPKTEMTQDVLFSTEGGFEDALSGVYIQMKGANVYGQAMTMTTIEYPISSWDGDALNTTSIPYKLARFNYTDAAVENSLSSIYSSEYKIIASINAILDRIDENKEVFKTPGVYQAIKAECLALRAYCHLDILRLFGPIPTDVNTGNKLAYVTHLSKTPNALLPFVAFQEALLKDLADAEALVKDVDPIVSNVTPTGTYFANRNLKMNYYAVKALQARAYLWFNIKDKAYECAKIVIDAKDAKGSPAFRLGTATDMTAKDYMLTCEHIFGLHYFALYTMYSSLYANGVLRNGTTNAVINSQLYGNTGTDIREVNLWELIDLPHSTLQGYVLKKYKVDDAGTNFKQIPLLRISEMYLIAIETAPLADAQALWATFRTARNIPVTTLPSDPTLLQNELLKEYRKEFYAEGQAFFAYKRVNAPQLNVLFVPGEATLNYLIPMPKTEAINLN</sequence>
<dbReference type="RefSeq" id="WP_185955156.1">
    <property type="nucleotide sequence ID" value="NZ_FXSZ01000001.1"/>
</dbReference>
<dbReference type="AlphaFoldDB" id="A0A521AVQ2"/>
<dbReference type="Proteomes" id="UP000315971">
    <property type="component" value="Unassembled WGS sequence"/>
</dbReference>
<keyword evidence="4" id="KW-1185">Reference proteome</keyword>
<dbReference type="InterPro" id="IPR011990">
    <property type="entry name" value="TPR-like_helical_dom_sf"/>
</dbReference>
<feature type="chain" id="PRO_5021989620" evidence="1">
    <location>
        <begin position="22"/>
        <end position="474"/>
    </location>
</feature>
<proteinExistence type="predicted"/>
<reference evidence="3 4" key="1">
    <citation type="submission" date="2017-05" db="EMBL/GenBank/DDBJ databases">
        <authorList>
            <person name="Varghese N."/>
            <person name="Submissions S."/>
        </authorList>
    </citation>
    <scope>NUCLEOTIDE SEQUENCE [LARGE SCALE GENOMIC DNA]</scope>
    <source>
        <strain evidence="3 4">DSM 21342</strain>
    </source>
</reference>
<accession>A0A521AVQ2</accession>
<evidence type="ECO:0000313" key="4">
    <source>
        <dbReference type="Proteomes" id="UP000315971"/>
    </source>
</evidence>
<protein>
    <submittedName>
        <fullName evidence="3">SusD family protein</fullName>
    </submittedName>
</protein>
<evidence type="ECO:0000256" key="1">
    <source>
        <dbReference type="SAM" id="SignalP"/>
    </source>
</evidence>
<evidence type="ECO:0000313" key="3">
    <source>
        <dbReference type="EMBL" id="SMO38801.1"/>
    </source>
</evidence>